<dbReference type="Proteomes" id="UP000198211">
    <property type="component" value="Unassembled WGS sequence"/>
</dbReference>
<evidence type="ECO:0000313" key="3">
    <source>
        <dbReference type="Proteomes" id="UP000198211"/>
    </source>
</evidence>
<proteinExistence type="predicted"/>
<sequence length="346" mass="40097">MEQRRVTGKSTSGNTTTEASRPRDFHSQMRRFFKGLHHPVARGAQNSNDSLCERKEPFSFSTYRAVANAMLQSDRKQYVFGHAFLLTSWNLMCRAKPTESIRRGHLSWRENAMTVTFAHMKNDQDGSRPRDPRHLYANPDYGRSMPNAWFGIFLLYWGFHRTVKPPRRKSVHAIPESTERRQRKRSVRIRHEKDQQLTFVAVRRQVRRQHLPIFEPDGLFEECKTSRYVADIPFDSPNFVILPPFFTTQNYEKLELQQRIKSAVDSVFPGAPPNLRWICQFGLGSLLYHKVFLHTTLPPTQLLSATPLFNSRNEAQFESGYAGISTVEISKRTTTLLLLVSLHTST</sequence>
<accession>A0A225W630</accession>
<organism evidence="2 3">
    <name type="scientific">Phytophthora megakarya</name>
    <dbReference type="NCBI Taxonomy" id="4795"/>
    <lineage>
        <taxon>Eukaryota</taxon>
        <taxon>Sar</taxon>
        <taxon>Stramenopiles</taxon>
        <taxon>Oomycota</taxon>
        <taxon>Peronosporomycetes</taxon>
        <taxon>Peronosporales</taxon>
        <taxon>Peronosporaceae</taxon>
        <taxon>Phytophthora</taxon>
    </lineage>
</organism>
<protein>
    <submittedName>
        <fullName evidence="2">Uncharacterized protein</fullName>
    </submittedName>
</protein>
<gene>
    <name evidence="2" type="ORF">PHMEG_00014354</name>
</gene>
<comment type="caution">
    <text evidence="2">The sequence shown here is derived from an EMBL/GenBank/DDBJ whole genome shotgun (WGS) entry which is preliminary data.</text>
</comment>
<feature type="compositionally biased region" description="Polar residues" evidence="1">
    <location>
        <begin position="8"/>
        <end position="19"/>
    </location>
</feature>
<reference evidence="3" key="1">
    <citation type="submission" date="2017-03" db="EMBL/GenBank/DDBJ databases">
        <title>Phytopthora megakarya and P. palmivora, two closely related causual agents of cacao black pod achieved similar genome size and gene model numbers by different mechanisms.</title>
        <authorList>
            <person name="Ali S."/>
            <person name="Shao J."/>
            <person name="Larry D.J."/>
            <person name="Kronmiller B."/>
            <person name="Shen D."/>
            <person name="Strem M.D."/>
            <person name="Melnick R.L."/>
            <person name="Guiltinan M.J."/>
            <person name="Tyler B.M."/>
            <person name="Meinhardt L.W."/>
            <person name="Bailey B.A."/>
        </authorList>
    </citation>
    <scope>NUCLEOTIDE SEQUENCE [LARGE SCALE GENOMIC DNA]</scope>
    <source>
        <strain evidence="3">zdho120</strain>
    </source>
</reference>
<evidence type="ECO:0000256" key="1">
    <source>
        <dbReference type="SAM" id="MobiDB-lite"/>
    </source>
</evidence>
<name>A0A225W630_9STRA</name>
<feature type="region of interest" description="Disordered" evidence="1">
    <location>
        <begin position="1"/>
        <end position="25"/>
    </location>
</feature>
<keyword evidence="3" id="KW-1185">Reference proteome</keyword>
<evidence type="ECO:0000313" key="2">
    <source>
        <dbReference type="EMBL" id="OWZ12477.1"/>
    </source>
</evidence>
<dbReference type="EMBL" id="NBNE01001835">
    <property type="protein sequence ID" value="OWZ12477.1"/>
    <property type="molecule type" value="Genomic_DNA"/>
</dbReference>
<dbReference type="AlphaFoldDB" id="A0A225W630"/>